<evidence type="ECO:0000313" key="10">
    <source>
        <dbReference type="Proteomes" id="UP001337723"/>
    </source>
</evidence>
<keyword evidence="10" id="KW-1185">Reference proteome</keyword>
<proteinExistence type="inferred from homology"/>
<evidence type="ECO:0000256" key="4">
    <source>
        <dbReference type="ARBA" id="ARBA00013043"/>
    </source>
</evidence>
<reference evidence="9 10" key="1">
    <citation type="submission" date="2023-01" db="EMBL/GenBank/DDBJ databases">
        <title>Complete genome sequence of Roseicyclus marinus strain Dej080120_10.</title>
        <authorList>
            <person name="Ueki S."/>
            <person name="Maruyama F."/>
        </authorList>
    </citation>
    <scope>NUCLEOTIDE SEQUENCE [LARGE SCALE GENOMIC DNA]</scope>
    <source>
        <strain evidence="9 10">Dej080120_10</strain>
    </source>
</reference>
<name>A0AA48HKG7_9RHOB</name>
<dbReference type="AlphaFoldDB" id="A0AA48HKG7"/>
<feature type="domain" description="Dihydroneopterin aldolase/epimerase" evidence="8">
    <location>
        <begin position="33"/>
        <end position="141"/>
    </location>
</feature>
<dbReference type="SUPFAM" id="SSF55620">
    <property type="entry name" value="Tetrahydrobiopterin biosynthesis enzymes-like"/>
    <property type="match status" value="1"/>
</dbReference>
<dbReference type="Gene3D" id="3.30.1130.10">
    <property type="match status" value="1"/>
</dbReference>
<evidence type="ECO:0000256" key="7">
    <source>
        <dbReference type="ARBA" id="ARBA00032903"/>
    </source>
</evidence>
<comment type="catalytic activity">
    <reaction evidence="1">
        <text>7,8-dihydroneopterin = 6-hydroxymethyl-7,8-dihydropterin + glycolaldehyde</text>
        <dbReference type="Rhea" id="RHEA:10540"/>
        <dbReference type="ChEBI" id="CHEBI:17001"/>
        <dbReference type="ChEBI" id="CHEBI:17071"/>
        <dbReference type="ChEBI" id="CHEBI:44841"/>
        <dbReference type="EC" id="4.1.2.25"/>
    </reaction>
</comment>
<evidence type="ECO:0000256" key="6">
    <source>
        <dbReference type="ARBA" id="ARBA00023239"/>
    </source>
</evidence>
<gene>
    <name evidence="9" type="ORF">MACH21_20730</name>
</gene>
<dbReference type="GO" id="GO:0005737">
    <property type="term" value="C:cytoplasm"/>
    <property type="evidence" value="ECO:0007669"/>
    <property type="project" value="TreeGrafter"/>
</dbReference>
<organism evidence="9 10">
    <name type="scientific">Roseicyclus marinus</name>
    <dbReference type="NCBI Taxonomy" id="2161673"/>
    <lineage>
        <taxon>Bacteria</taxon>
        <taxon>Pseudomonadati</taxon>
        <taxon>Pseudomonadota</taxon>
        <taxon>Alphaproteobacteria</taxon>
        <taxon>Rhodobacterales</taxon>
        <taxon>Roseobacteraceae</taxon>
        <taxon>Roseicyclus</taxon>
    </lineage>
</organism>
<dbReference type="GO" id="GO:0004150">
    <property type="term" value="F:dihydroneopterin aldolase activity"/>
    <property type="evidence" value="ECO:0007669"/>
    <property type="project" value="UniProtKB-EC"/>
</dbReference>
<keyword evidence="6" id="KW-0456">Lyase</keyword>
<evidence type="ECO:0000259" key="8">
    <source>
        <dbReference type="SMART" id="SM00905"/>
    </source>
</evidence>
<dbReference type="InterPro" id="IPR043133">
    <property type="entry name" value="GTP-CH-I_C/QueF"/>
</dbReference>
<dbReference type="InterPro" id="IPR006156">
    <property type="entry name" value="Dihydroneopterin_aldolase"/>
</dbReference>
<accession>A0AA48HKG7</accession>
<dbReference type="EC" id="4.1.2.25" evidence="4"/>
<sequence>MLGGAMTDEIAQAFRHPSERAKALAGDPPRDRISMTDHRREVEIGAFQAERGITQTVQFDVVVEVETRAEQAVDDVDRILSYDTIVEAIDAALAAERVNLLETLAARIADRILAHPLAARCFVRIGKLDRGPYVLGVEILRNAPPMRGRLRLLPDDAPHPRVVYLSSEAIARPDLPRFLDRLEEGGAPIILCVGRPDLPAPQAAHAMPQRRIDLLAIEQSAWVLAARDPRCVVVDSRTELDWAMRHGQISVWAPSKLVLDAHDGPGAFVRDPFALALWLAQAFVAVEVLAFGAPADIVAPPGLRLTRRDALAPPPDPVDGSPAAS</sequence>
<comment type="pathway">
    <text evidence="2">Cofactor biosynthesis; tetrahydrofolate biosynthesis; 2-amino-4-hydroxy-6-hydroxymethyl-7,8-dihydropteridine diphosphate from 7,8-dihydroneopterin triphosphate: step 3/4.</text>
</comment>
<dbReference type="InterPro" id="IPR006157">
    <property type="entry name" value="FolB_dom"/>
</dbReference>
<dbReference type="Pfam" id="PF02152">
    <property type="entry name" value="FolB"/>
    <property type="match status" value="1"/>
</dbReference>
<dbReference type="EMBL" id="AP027266">
    <property type="protein sequence ID" value="BDW85896.1"/>
    <property type="molecule type" value="Genomic_DNA"/>
</dbReference>
<evidence type="ECO:0000256" key="5">
    <source>
        <dbReference type="ARBA" id="ARBA00022909"/>
    </source>
</evidence>
<dbReference type="SMART" id="SM00905">
    <property type="entry name" value="FolB"/>
    <property type="match status" value="1"/>
</dbReference>
<evidence type="ECO:0000313" key="9">
    <source>
        <dbReference type="EMBL" id="BDW85896.1"/>
    </source>
</evidence>
<dbReference type="GO" id="GO:0046656">
    <property type="term" value="P:folic acid biosynthetic process"/>
    <property type="evidence" value="ECO:0007669"/>
    <property type="project" value="UniProtKB-KW"/>
</dbReference>
<protein>
    <recommendedName>
        <fullName evidence="4">dihydroneopterin aldolase</fullName>
        <ecNumber evidence="4">4.1.2.25</ecNumber>
    </recommendedName>
    <alternativeName>
        <fullName evidence="7">7,8-dihydroneopterin aldolase</fullName>
    </alternativeName>
</protein>
<dbReference type="PANTHER" id="PTHR42844:SF1">
    <property type="entry name" value="DIHYDRONEOPTERIN ALDOLASE 1-RELATED"/>
    <property type="match status" value="1"/>
</dbReference>
<dbReference type="KEGG" id="rmai:MACH21_20730"/>
<evidence type="ECO:0000256" key="2">
    <source>
        <dbReference type="ARBA" id="ARBA00005013"/>
    </source>
</evidence>
<dbReference type="Proteomes" id="UP001337723">
    <property type="component" value="Chromosome"/>
</dbReference>
<evidence type="ECO:0000256" key="3">
    <source>
        <dbReference type="ARBA" id="ARBA00005708"/>
    </source>
</evidence>
<evidence type="ECO:0000256" key="1">
    <source>
        <dbReference type="ARBA" id="ARBA00001353"/>
    </source>
</evidence>
<keyword evidence="5" id="KW-0289">Folate biosynthesis</keyword>
<comment type="similarity">
    <text evidence="3">Belongs to the DHNA family.</text>
</comment>
<dbReference type="PANTHER" id="PTHR42844">
    <property type="entry name" value="DIHYDRONEOPTERIN ALDOLASE 1-RELATED"/>
    <property type="match status" value="1"/>
</dbReference>